<organism evidence="4 5">
    <name type="scientific">Anopheles melas</name>
    <dbReference type="NCBI Taxonomy" id="34690"/>
    <lineage>
        <taxon>Eukaryota</taxon>
        <taxon>Metazoa</taxon>
        <taxon>Ecdysozoa</taxon>
        <taxon>Arthropoda</taxon>
        <taxon>Hexapoda</taxon>
        <taxon>Insecta</taxon>
        <taxon>Pterygota</taxon>
        <taxon>Neoptera</taxon>
        <taxon>Endopterygota</taxon>
        <taxon>Diptera</taxon>
        <taxon>Nematocera</taxon>
        <taxon>Culicoidea</taxon>
        <taxon>Culicidae</taxon>
        <taxon>Anophelinae</taxon>
        <taxon>Anopheles</taxon>
    </lineage>
</organism>
<reference evidence="4" key="2">
    <citation type="submission" date="2020-05" db="UniProtKB">
        <authorList>
            <consortium name="EnsemblMetazoa"/>
        </authorList>
    </citation>
    <scope>IDENTIFICATION</scope>
    <source>
        <strain evidence="4">CM1001059</strain>
    </source>
</reference>
<dbReference type="SUPFAM" id="SSF53474">
    <property type="entry name" value="alpha/beta-Hydrolases"/>
    <property type="match status" value="1"/>
</dbReference>
<dbReference type="GO" id="GO:0004620">
    <property type="term" value="F:phospholipase activity"/>
    <property type="evidence" value="ECO:0007669"/>
    <property type="project" value="TreeGrafter"/>
</dbReference>
<dbReference type="Pfam" id="PF22990">
    <property type="entry name" value="ABHD16_N"/>
    <property type="match status" value="1"/>
</dbReference>
<keyword evidence="5" id="KW-1185">Reference proteome</keyword>
<dbReference type="GO" id="GO:0012505">
    <property type="term" value="C:endomembrane system"/>
    <property type="evidence" value="ECO:0007669"/>
    <property type="project" value="TreeGrafter"/>
</dbReference>
<evidence type="ECO:0000313" key="5">
    <source>
        <dbReference type="Proteomes" id="UP000075902"/>
    </source>
</evidence>
<dbReference type="PANTHER" id="PTHR12277">
    <property type="entry name" value="ALPHA/BETA HYDROLASE DOMAIN-CONTAINING PROTEIN"/>
    <property type="match status" value="1"/>
</dbReference>
<dbReference type="GO" id="GO:0047372">
    <property type="term" value="F:monoacylglycerol lipase activity"/>
    <property type="evidence" value="ECO:0007669"/>
    <property type="project" value="TreeGrafter"/>
</dbReference>
<dbReference type="PANTHER" id="PTHR12277:SF72">
    <property type="entry name" value="BAT5L PROTEIN"/>
    <property type="match status" value="1"/>
</dbReference>
<dbReference type="Proteomes" id="UP000075902">
    <property type="component" value="Unassembled WGS sequence"/>
</dbReference>
<evidence type="ECO:0000256" key="1">
    <source>
        <dbReference type="SAM" id="Phobius"/>
    </source>
</evidence>
<evidence type="ECO:0000259" key="2">
    <source>
        <dbReference type="Pfam" id="PF00561"/>
    </source>
</evidence>
<evidence type="ECO:0000313" key="4">
    <source>
        <dbReference type="EnsemblMetazoa" id="AMEC011521-PA"/>
    </source>
</evidence>
<dbReference type="InterPro" id="IPR029058">
    <property type="entry name" value="AB_hydrolase_fold"/>
</dbReference>
<dbReference type="EnsemblMetazoa" id="AMEC011521-RA">
    <property type="protein sequence ID" value="AMEC011521-PA"/>
    <property type="gene ID" value="AMEC011521"/>
</dbReference>
<name>A0A182U074_9DIPT</name>
<dbReference type="GO" id="GO:0052651">
    <property type="term" value="P:monoacylglycerol catabolic process"/>
    <property type="evidence" value="ECO:0007669"/>
    <property type="project" value="TreeGrafter"/>
</dbReference>
<dbReference type="AlphaFoldDB" id="A0A182U074"/>
<reference evidence="5" key="1">
    <citation type="submission" date="2014-01" db="EMBL/GenBank/DDBJ databases">
        <title>The Genome Sequence of Anopheles melas CM1001059_A (V2).</title>
        <authorList>
            <consortium name="The Broad Institute Genomics Platform"/>
            <person name="Neafsey D.E."/>
            <person name="Besansky N."/>
            <person name="Howell P."/>
            <person name="Walton C."/>
            <person name="Young S.K."/>
            <person name="Zeng Q."/>
            <person name="Gargeya S."/>
            <person name="Fitzgerald M."/>
            <person name="Haas B."/>
            <person name="Abouelleil A."/>
            <person name="Allen A.W."/>
            <person name="Alvarado L."/>
            <person name="Arachchi H.M."/>
            <person name="Berlin A.M."/>
            <person name="Chapman S.B."/>
            <person name="Gainer-Dewar J."/>
            <person name="Goldberg J."/>
            <person name="Griggs A."/>
            <person name="Gujja S."/>
            <person name="Hansen M."/>
            <person name="Howarth C."/>
            <person name="Imamovic A."/>
            <person name="Ireland A."/>
            <person name="Larimer J."/>
            <person name="McCowan C."/>
            <person name="Murphy C."/>
            <person name="Pearson M."/>
            <person name="Poon T.W."/>
            <person name="Priest M."/>
            <person name="Roberts A."/>
            <person name="Saif S."/>
            <person name="Shea T."/>
            <person name="Sisk P."/>
            <person name="Sykes S."/>
            <person name="Wortman J."/>
            <person name="Nusbaum C."/>
            <person name="Birren B."/>
        </authorList>
    </citation>
    <scope>NUCLEOTIDE SEQUENCE [LARGE SCALE GENOMIC DNA]</scope>
    <source>
        <strain evidence="5">CM1001059</strain>
    </source>
</reference>
<keyword evidence="1" id="KW-0812">Transmembrane</keyword>
<feature type="transmembrane region" description="Helical" evidence="1">
    <location>
        <begin position="136"/>
        <end position="160"/>
    </location>
</feature>
<dbReference type="VEuPathDB" id="VectorBase:AMEC011521"/>
<feature type="domain" description="Phosphatidylserine Lipase ABHD16 N-terminal" evidence="3">
    <location>
        <begin position="21"/>
        <end position="111"/>
    </location>
</feature>
<feature type="transmembrane region" description="Helical" evidence="1">
    <location>
        <begin position="21"/>
        <end position="40"/>
    </location>
</feature>
<evidence type="ECO:0000259" key="3">
    <source>
        <dbReference type="Pfam" id="PF22990"/>
    </source>
</evidence>
<sequence length="764" mass="86830">MPFHKYIFTPRLLKEYDGSRLNLMWSFSYYTSPILVSILYRRGYFVAESVGPFAKVTTGLGLLVAMSLCMRGLGRSMNTVYVRFAETLENARRSSDRCGAPKAALRRYDFDFEQWPVDYTVKGGSRKTVAQRNKNFWISSLPCQIAAYVAIHTFGIRMIYPGSVRLLQSYVEPMLIEGRTKLVTQCNGQRNKVKTADGNEIDTIVVDNRNKSANGKTLVICSEGNASFYEIGIMSTPLDLKYSVLGWNHPGFAGSSGRPYPDQDQNAIDAVLQFAIRELGFKPENIILYGWSIGGYSTLYAASQYPEVKGVVLDATFDDVLQLALPRMPEQISNIVKIAVRDYVNLNNTELIVRYNGPVLLIRRTEDEIICSEDANLGTNRGNFLLISMLKYRFPNILKPEQETYAKELLSKPVDFIKDVPEQYCMSLLMSYLNDNGNNGTSRSYPIEIGAEYTTEQRNSMVKFLIKKYLTDFKSTHCTPLPEEFFQTPWEIPTETDYLKLAHRIPLGHNLLPFFDLLTLLLQLLLFLFLLQQHLRPLVHVVAEDVAVRYQLVRVLRRIHLLVHLLLRPLQILLACGLAQHLPMLGRALVVRVLPDRIAPERAAEDFDRIHHEPWPDLGEAAVLRQDLEVPVPDPVVQVGEGDHAIDEWLALGVVVRHAEDLHQQLLDQHQVRLLGEVLAEREQRPRAAQTVAGQLHLAHGVNVLDEKLHRRSDARIGQPHVQIALAASLEQHYLVAVLHLAHLVHHRQRLPAFHLRFGPVVRH</sequence>
<protein>
    <submittedName>
        <fullName evidence="4">Uncharacterized protein</fullName>
    </submittedName>
</protein>
<dbReference type="GO" id="GO:0006660">
    <property type="term" value="P:phosphatidylserine catabolic process"/>
    <property type="evidence" value="ECO:0007669"/>
    <property type="project" value="TreeGrafter"/>
</dbReference>
<dbReference type="STRING" id="34690.A0A182U074"/>
<dbReference type="Pfam" id="PF00561">
    <property type="entry name" value="Abhydrolase_1"/>
    <property type="match status" value="1"/>
</dbReference>
<dbReference type="InterPro" id="IPR000073">
    <property type="entry name" value="AB_hydrolase_1"/>
</dbReference>
<keyword evidence="1" id="KW-1133">Transmembrane helix</keyword>
<keyword evidence="1" id="KW-0472">Membrane</keyword>
<accession>A0A182U074</accession>
<proteinExistence type="predicted"/>
<dbReference type="Gene3D" id="3.40.50.1820">
    <property type="entry name" value="alpha/beta hydrolase"/>
    <property type="match status" value="1"/>
</dbReference>
<dbReference type="InterPro" id="IPR054518">
    <property type="entry name" value="ABHD16_N"/>
</dbReference>
<feature type="transmembrane region" description="Helical" evidence="1">
    <location>
        <begin position="52"/>
        <end position="73"/>
    </location>
</feature>
<feature type="domain" description="AB hydrolase-1" evidence="2">
    <location>
        <begin position="228"/>
        <end position="335"/>
    </location>
</feature>